<evidence type="ECO:0000256" key="1">
    <source>
        <dbReference type="ARBA" id="ARBA00005010"/>
    </source>
</evidence>
<keyword evidence="3 6" id="KW-0560">Oxidoreductase</keyword>
<dbReference type="KEGG" id="sste:SAMEA4384403_0185"/>
<evidence type="ECO:0000313" key="6">
    <source>
        <dbReference type="EMBL" id="SNV55746.1"/>
    </source>
</evidence>
<dbReference type="EC" id="1.3.1.76" evidence="2"/>
<dbReference type="AlphaFoldDB" id="A0A239YBI4"/>
<protein>
    <recommendedName>
        <fullName evidence="2">precorrin-2 dehydrogenase</fullName>
        <ecNumber evidence="2">1.3.1.76</ecNumber>
    </recommendedName>
</protein>
<evidence type="ECO:0000256" key="2">
    <source>
        <dbReference type="ARBA" id="ARBA00012400"/>
    </source>
</evidence>
<evidence type="ECO:0000313" key="7">
    <source>
        <dbReference type="Proteomes" id="UP000242084"/>
    </source>
</evidence>
<evidence type="ECO:0000256" key="4">
    <source>
        <dbReference type="ARBA" id="ARBA00023027"/>
    </source>
</evidence>
<keyword evidence="4" id="KW-0520">NAD</keyword>
<dbReference type="PANTHER" id="PTHR35330:SF1">
    <property type="entry name" value="SIROHEME BIOSYNTHESIS PROTEIN MET8"/>
    <property type="match status" value="1"/>
</dbReference>
<dbReference type="Gene3D" id="3.40.50.720">
    <property type="entry name" value="NAD(P)-binding Rossmann-like Domain"/>
    <property type="match status" value="1"/>
</dbReference>
<keyword evidence="5" id="KW-0627">Porphyrin biosynthesis</keyword>
<comment type="pathway">
    <text evidence="1">Porphyrin-containing compound metabolism; siroheme biosynthesis; sirohydrochlorin from precorrin-2: step 1/1.</text>
</comment>
<sequence length="147" mass="16868">MYNIQLNIDGCHVVIIGGGKIAYRKYMSLKNENVTIEVISPQFGEAFKVERDKRLKLIKKCYEYGDIEGADIVFITTNSREVNDLVRQHTSSSQLVNHTGDKSQSDFYNMKTFKYKECDISISSAGKDIGQTKAIYRKLQTFLEEEH</sequence>
<reference evidence="6 7" key="1">
    <citation type="submission" date="2017-06" db="EMBL/GenBank/DDBJ databases">
        <authorList>
            <consortium name="Pathogen Informatics"/>
        </authorList>
    </citation>
    <scope>NUCLEOTIDE SEQUENCE [LARGE SCALE GENOMIC DNA]</scope>
    <source>
        <strain evidence="6 7">NCTC13839</strain>
    </source>
</reference>
<gene>
    <name evidence="6" type="primary">sirC_1</name>
    <name evidence="6" type="ORF">SAMEA4384403_00185</name>
</gene>
<dbReference type="PANTHER" id="PTHR35330">
    <property type="entry name" value="SIROHEME BIOSYNTHESIS PROTEIN MET8"/>
    <property type="match status" value="1"/>
</dbReference>
<name>A0A239YBI4_9STAP</name>
<proteinExistence type="predicted"/>
<dbReference type="Pfam" id="PF13241">
    <property type="entry name" value="NAD_binding_7"/>
    <property type="match status" value="1"/>
</dbReference>
<dbReference type="GO" id="GO:0019354">
    <property type="term" value="P:siroheme biosynthetic process"/>
    <property type="evidence" value="ECO:0007669"/>
    <property type="project" value="UniProtKB-UniPathway"/>
</dbReference>
<organism evidence="6 7">
    <name type="scientific">Mammaliicoccus stepanovicii</name>
    <dbReference type="NCBI Taxonomy" id="643214"/>
    <lineage>
        <taxon>Bacteria</taxon>
        <taxon>Bacillati</taxon>
        <taxon>Bacillota</taxon>
        <taxon>Bacilli</taxon>
        <taxon>Bacillales</taxon>
        <taxon>Staphylococcaceae</taxon>
        <taxon>Mammaliicoccus</taxon>
    </lineage>
</organism>
<dbReference type="OrthoDB" id="9773765at2"/>
<dbReference type="InterPro" id="IPR028161">
    <property type="entry name" value="Met8-like"/>
</dbReference>
<dbReference type="EMBL" id="LT906462">
    <property type="protein sequence ID" value="SNV55746.1"/>
    <property type="molecule type" value="Genomic_DNA"/>
</dbReference>
<evidence type="ECO:0000256" key="5">
    <source>
        <dbReference type="ARBA" id="ARBA00023244"/>
    </source>
</evidence>
<evidence type="ECO:0000256" key="3">
    <source>
        <dbReference type="ARBA" id="ARBA00023002"/>
    </source>
</evidence>
<dbReference type="UniPathway" id="UPA00262">
    <property type="reaction ID" value="UER00222"/>
</dbReference>
<dbReference type="Proteomes" id="UP000242084">
    <property type="component" value="Chromosome 1"/>
</dbReference>
<dbReference type="RefSeq" id="WP_095085462.1">
    <property type="nucleotide sequence ID" value="NZ_BMDM01000009.1"/>
</dbReference>
<dbReference type="SUPFAM" id="SSF51735">
    <property type="entry name" value="NAD(P)-binding Rossmann-fold domains"/>
    <property type="match status" value="1"/>
</dbReference>
<dbReference type="GO" id="GO:0004325">
    <property type="term" value="F:ferrochelatase activity"/>
    <property type="evidence" value="ECO:0007669"/>
    <property type="project" value="InterPro"/>
</dbReference>
<dbReference type="InterPro" id="IPR036291">
    <property type="entry name" value="NAD(P)-bd_dom_sf"/>
</dbReference>
<dbReference type="GO" id="GO:0043115">
    <property type="term" value="F:precorrin-2 dehydrogenase activity"/>
    <property type="evidence" value="ECO:0007669"/>
    <property type="project" value="UniProtKB-EC"/>
</dbReference>
<keyword evidence="7" id="KW-1185">Reference proteome</keyword>
<accession>A0A239YBI4</accession>